<dbReference type="RefSeq" id="WP_176161903.1">
    <property type="nucleotide sequence ID" value="NZ_CP054929.1"/>
</dbReference>
<gene>
    <name evidence="1" type="ORF">HUT08_12165</name>
</gene>
<dbReference type="AlphaFoldDB" id="A0A7H8N8R4"/>
<dbReference type="EMBL" id="CP054929">
    <property type="protein sequence ID" value="QKW50168.1"/>
    <property type="molecule type" value="Genomic_DNA"/>
</dbReference>
<sequence length="130" mass="14001">MALTLTLGLVGACSTDSENDAKAVSLTERTVPNAVAAFQSAESPRCGEGDCTRQLRRLVGDIRALGQAMRATPNGERTYAEPLEIVRGMENELPGDESAEVDSLAREPARTAAQALKRWINTHPDAIRDH</sequence>
<dbReference type="Proteomes" id="UP000509303">
    <property type="component" value="Chromosome"/>
</dbReference>
<keyword evidence="2" id="KW-1185">Reference proteome</keyword>
<reference evidence="1 2" key="1">
    <citation type="submission" date="2020-06" db="EMBL/GenBank/DDBJ databases">
        <title>Genome mining for natural products.</title>
        <authorList>
            <person name="Zhang B."/>
            <person name="Shi J."/>
            <person name="Ge H."/>
        </authorList>
    </citation>
    <scope>NUCLEOTIDE SEQUENCE [LARGE SCALE GENOMIC DNA]</scope>
    <source>
        <strain evidence="1 2">NA00687</strain>
    </source>
</reference>
<protein>
    <submittedName>
        <fullName evidence="1">Uncharacterized protein</fullName>
    </submittedName>
</protein>
<evidence type="ECO:0000313" key="2">
    <source>
        <dbReference type="Proteomes" id="UP000509303"/>
    </source>
</evidence>
<organism evidence="1 2">
    <name type="scientific">Streptomyces buecherae</name>
    <dbReference type="NCBI Taxonomy" id="2763006"/>
    <lineage>
        <taxon>Bacteria</taxon>
        <taxon>Bacillati</taxon>
        <taxon>Actinomycetota</taxon>
        <taxon>Actinomycetes</taxon>
        <taxon>Kitasatosporales</taxon>
        <taxon>Streptomycetaceae</taxon>
        <taxon>Streptomyces</taxon>
    </lineage>
</organism>
<accession>A0A7H8N8R4</accession>
<name>A0A7H8N8R4_9ACTN</name>
<evidence type="ECO:0000313" key="1">
    <source>
        <dbReference type="EMBL" id="QKW50168.1"/>
    </source>
</evidence>
<proteinExistence type="predicted"/>